<keyword evidence="2" id="KW-1185">Reference proteome</keyword>
<dbReference type="AlphaFoldDB" id="A0AAV4I510"/>
<accession>A0AAV4I510</accession>
<protein>
    <submittedName>
        <fullName evidence="1">Uncharacterized protein</fullName>
    </submittedName>
</protein>
<sequence length="83" mass="9662">MTSNTRVTSNSCQRERFVANWKALKLVNGQIYVPSATLRCMEEDLLQHEALYLVIYTRLKLNQDQDQNFSVEVFSTFLNVTDD</sequence>
<evidence type="ECO:0000313" key="1">
    <source>
        <dbReference type="EMBL" id="GFS05419.1"/>
    </source>
</evidence>
<proteinExistence type="predicted"/>
<comment type="caution">
    <text evidence="1">The sequence shown here is derived from an EMBL/GenBank/DDBJ whole genome shotgun (WGS) entry which is preliminary data.</text>
</comment>
<reference evidence="1 2" key="1">
    <citation type="journal article" date="2021" name="Elife">
        <title>Chloroplast acquisition without the gene transfer in kleptoplastic sea slugs, Plakobranchus ocellatus.</title>
        <authorList>
            <person name="Maeda T."/>
            <person name="Takahashi S."/>
            <person name="Yoshida T."/>
            <person name="Shimamura S."/>
            <person name="Takaki Y."/>
            <person name="Nagai Y."/>
            <person name="Toyoda A."/>
            <person name="Suzuki Y."/>
            <person name="Arimoto A."/>
            <person name="Ishii H."/>
            <person name="Satoh N."/>
            <person name="Nishiyama T."/>
            <person name="Hasebe M."/>
            <person name="Maruyama T."/>
            <person name="Minagawa J."/>
            <person name="Obokata J."/>
            <person name="Shigenobu S."/>
        </authorList>
    </citation>
    <scope>NUCLEOTIDE SEQUENCE [LARGE SCALE GENOMIC DNA]</scope>
</reference>
<dbReference type="EMBL" id="BMAT01013083">
    <property type="protein sequence ID" value="GFS05419.1"/>
    <property type="molecule type" value="Genomic_DNA"/>
</dbReference>
<evidence type="ECO:0000313" key="2">
    <source>
        <dbReference type="Proteomes" id="UP000762676"/>
    </source>
</evidence>
<dbReference type="Proteomes" id="UP000762676">
    <property type="component" value="Unassembled WGS sequence"/>
</dbReference>
<organism evidence="1 2">
    <name type="scientific">Elysia marginata</name>
    <dbReference type="NCBI Taxonomy" id="1093978"/>
    <lineage>
        <taxon>Eukaryota</taxon>
        <taxon>Metazoa</taxon>
        <taxon>Spiralia</taxon>
        <taxon>Lophotrochozoa</taxon>
        <taxon>Mollusca</taxon>
        <taxon>Gastropoda</taxon>
        <taxon>Heterobranchia</taxon>
        <taxon>Euthyneura</taxon>
        <taxon>Panpulmonata</taxon>
        <taxon>Sacoglossa</taxon>
        <taxon>Placobranchoidea</taxon>
        <taxon>Plakobranchidae</taxon>
        <taxon>Elysia</taxon>
    </lineage>
</organism>
<name>A0AAV4I510_9GAST</name>
<gene>
    <name evidence="1" type="ORF">ElyMa_006519600</name>
</gene>